<dbReference type="Proteomes" id="UP000326384">
    <property type="component" value="Unassembled WGS sequence"/>
</dbReference>
<proteinExistence type="predicted"/>
<sequence>MIKKLMLIYSILFLSKVSSQEIKGIVYTRRSIKNDDALHSVKSESLVHSISTLENIKILPPTPEERKIIDSLKSEAVASLEKCKKTSGNCIDDIELFGPSNAGFKGGINNFRKILFEKFKIHANTPKGENKLRITIGKQNNIEKIDFIRYTDDVSKKEIVSLFQSKELNNWHSAKVYKYPVQQEFEISIFIEEKR</sequence>
<organism evidence="1 2">
    <name type="scientific">Chryseobacterium viscerum</name>
    <dbReference type="NCBI Taxonomy" id="1037377"/>
    <lineage>
        <taxon>Bacteria</taxon>
        <taxon>Pseudomonadati</taxon>
        <taxon>Bacteroidota</taxon>
        <taxon>Flavobacteriia</taxon>
        <taxon>Flavobacteriales</taxon>
        <taxon>Weeksellaceae</taxon>
        <taxon>Chryseobacterium group</taxon>
        <taxon>Chryseobacterium</taxon>
    </lineage>
</organism>
<dbReference type="EMBL" id="VTPV01000009">
    <property type="protein sequence ID" value="KAB1229801.1"/>
    <property type="molecule type" value="Genomic_DNA"/>
</dbReference>
<comment type="caution">
    <text evidence="1">The sequence shown here is derived from an EMBL/GenBank/DDBJ whole genome shotgun (WGS) entry which is preliminary data.</text>
</comment>
<dbReference type="RefSeq" id="WP_152290618.1">
    <property type="nucleotide sequence ID" value="NZ_VTPV01000009.1"/>
</dbReference>
<protein>
    <submittedName>
        <fullName evidence="1">Uncharacterized protein</fullName>
    </submittedName>
</protein>
<evidence type="ECO:0000313" key="1">
    <source>
        <dbReference type="EMBL" id="KAB1229801.1"/>
    </source>
</evidence>
<gene>
    <name evidence="1" type="ORF">F8D52_16140</name>
</gene>
<reference evidence="1 2" key="1">
    <citation type="journal article" date="2019" name="Stand. Genomic Sci.">
        <title>Draft Whole-Genome Sequence of a Novel Chryseobacterium viscerum Strain Isolated from Fresh Water at Dripping Springs, New Mexico.</title>
        <authorList>
            <person name="Kyndt J.A."/>
            <person name="Moore T.C."/>
        </authorList>
    </citation>
    <scope>NUCLEOTIDE SEQUENCE [LARGE SCALE GENOMIC DNA]</scope>
    <source>
        <strain evidence="1 2">DPS</strain>
    </source>
</reference>
<name>A0A5N4BN10_9FLAO</name>
<accession>A0A5N4BN10</accession>
<evidence type="ECO:0000313" key="2">
    <source>
        <dbReference type="Proteomes" id="UP000326384"/>
    </source>
</evidence>
<keyword evidence="2" id="KW-1185">Reference proteome</keyword>